<dbReference type="InterPro" id="IPR037151">
    <property type="entry name" value="AlkB-like_sf"/>
</dbReference>
<dbReference type="GO" id="GO:0006631">
    <property type="term" value="P:fatty acid metabolic process"/>
    <property type="evidence" value="ECO:0007669"/>
    <property type="project" value="TreeGrafter"/>
</dbReference>
<dbReference type="AlphaFoldDB" id="A0A058ZDL8"/>
<organism evidence="1">
    <name type="scientific">Fonticula alba</name>
    <name type="common">Slime mold</name>
    <dbReference type="NCBI Taxonomy" id="691883"/>
    <lineage>
        <taxon>Eukaryota</taxon>
        <taxon>Rotosphaerida</taxon>
        <taxon>Fonticulaceae</taxon>
        <taxon>Fonticula</taxon>
    </lineage>
</organism>
<proteinExistence type="predicted"/>
<dbReference type="STRING" id="691883.A0A058ZDL8"/>
<dbReference type="GeneID" id="20524805"/>
<dbReference type="eggNOG" id="KOG4176">
    <property type="taxonomic scope" value="Eukaryota"/>
</dbReference>
<dbReference type="PANTHER" id="PTHR21052">
    <property type="entry name" value="SPERMATOGENESIS ASSOCIATED 11-RELATED"/>
    <property type="match status" value="1"/>
</dbReference>
<dbReference type="Gene3D" id="2.60.120.590">
    <property type="entry name" value="Alpha-ketoglutarate-dependent dioxygenase AlkB-like"/>
    <property type="match status" value="1"/>
</dbReference>
<dbReference type="EMBL" id="KB932201">
    <property type="protein sequence ID" value="KCV72485.1"/>
    <property type="molecule type" value="Genomic_DNA"/>
</dbReference>
<reference evidence="1" key="1">
    <citation type="submission" date="2013-04" db="EMBL/GenBank/DDBJ databases">
        <title>The Genome Sequence of Fonticula alba ATCC 38817.</title>
        <authorList>
            <consortium name="The Broad Institute Genomics Platform"/>
            <person name="Russ C."/>
            <person name="Cuomo C."/>
            <person name="Burger G."/>
            <person name="Gray M.W."/>
            <person name="Holland P.W.H."/>
            <person name="King N."/>
            <person name="Lang F.B.F."/>
            <person name="Roger A.J."/>
            <person name="Ruiz-Trillo I."/>
            <person name="Brown M."/>
            <person name="Walker B."/>
            <person name="Young S."/>
            <person name="Zeng Q."/>
            <person name="Gargeya S."/>
            <person name="Fitzgerald M."/>
            <person name="Haas B."/>
            <person name="Abouelleil A."/>
            <person name="Allen A.W."/>
            <person name="Alvarado L."/>
            <person name="Arachchi H.M."/>
            <person name="Berlin A.M."/>
            <person name="Chapman S.B."/>
            <person name="Gainer-Dewar J."/>
            <person name="Goldberg J."/>
            <person name="Griggs A."/>
            <person name="Gujja S."/>
            <person name="Hansen M."/>
            <person name="Howarth C."/>
            <person name="Imamovic A."/>
            <person name="Ireland A."/>
            <person name="Larimer J."/>
            <person name="McCowan C."/>
            <person name="Murphy C."/>
            <person name="Pearson M."/>
            <person name="Poon T.W."/>
            <person name="Priest M."/>
            <person name="Roberts A."/>
            <person name="Saif S."/>
            <person name="Shea T."/>
            <person name="Sisk P."/>
            <person name="Sykes S."/>
            <person name="Wortman J."/>
            <person name="Nusbaum C."/>
            <person name="Birren B."/>
        </authorList>
    </citation>
    <scope>NUCLEOTIDE SEQUENCE [LARGE SCALE GENOMIC DNA]</scope>
    <source>
        <strain evidence="1">ATCC 38817</strain>
    </source>
</reference>
<accession>A0A058ZDL8</accession>
<evidence type="ECO:0000313" key="1">
    <source>
        <dbReference type="EMBL" id="KCV72485.1"/>
    </source>
</evidence>
<gene>
    <name evidence="1" type="ORF">H696_00080</name>
</gene>
<name>A0A058ZDL8_FONAL</name>
<evidence type="ECO:0000313" key="2">
    <source>
        <dbReference type="Proteomes" id="UP000030693"/>
    </source>
</evidence>
<dbReference type="Proteomes" id="UP000030693">
    <property type="component" value="Unassembled WGS sequence"/>
</dbReference>
<dbReference type="PANTHER" id="PTHR21052:SF0">
    <property type="entry name" value="ALPHA-KETOGLUTARATE-DEPENDENT DIOXYGENASE ALKB HOMOLOG 7, MITOCHONDRIAL"/>
    <property type="match status" value="1"/>
</dbReference>
<dbReference type="InterPro" id="IPR032870">
    <property type="entry name" value="ALKBH7-like"/>
</dbReference>
<evidence type="ECO:0008006" key="3">
    <source>
        <dbReference type="Google" id="ProtNLM"/>
    </source>
</evidence>
<dbReference type="RefSeq" id="XP_009492186.1">
    <property type="nucleotide sequence ID" value="XM_009493911.1"/>
</dbReference>
<sequence>MLRAPIGLAPRTLGLALSSATRRSVSSSVAVSAHNREALAPVEVDGLAMFDVGAALLAEGCHPGAFLRGGALVRATLPAIRDLFLSNTPDATGRRSPSPPLVADGRWLEDHFGPTRALGALPAGSTAGGGISGLVGWDVALDGLLAAGELLRLQQASYSRSHFDSVIHHYRETIVRALGRRLDRGDADVAPGPDVSQRDRQLEALARIERIMHQTIVRSFAPGDSLAHMAEGNFLPLHTLDLRADGHIQPHVDNLSASGRLVAGVSLLSGRVVRFEQMYTDARPRESVKPSERRVLDVLLPPGSFYMQRDKLRYDYTHAILPVTPGQETVWPEGAGQRVVPLEPARRIVFLVRDRLNATGPGPGVGAGGKVLEGTY</sequence>
<dbReference type="SUPFAM" id="SSF51197">
    <property type="entry name" value="Clavaminate synthase-like"/>
    <property type="match status" value="1"/>
</dbReference>
<dbReference type="GO" id="GO:0005759">
    <property type="term" value="C:mitochondrial matrix"/>
    <property type="evidence" value="ECO:0007669"/>
    <property type="project" value="TreeGrafter"/>
</dbReference>
<dbReference type="OrthoDB" id="28127at2759"/>
<keyword evidence="2" id="KW-1185">Reference proteome</keyword>
<protein>
    <recommendedName>
        <fullName evidence="3">Alpha-ketoglutarate-dependent dioxygenase AlkB-like domain-containing protein</fullName>
    </recommendedName>
</protein>
<dbReference type="GO" id="GO:0006974">
    <property type="term" value="P:DNA damage response"/>
    <property type="evidence" value="ECO:0007669"/>
    <property type="project" value="InterPro"/>
</dbReference>